<comment type="caution">
    <text evidence="1">The sequence shown here is derived from an EMBL/GenBank/DDBJ whole genome shotgun (WGS) entry which is preliminary data.</text>
</comment>
<dbReference type="AlphaFoldDB" id="A0A645AP92"/>
<sequence length="90" mass="10511">MIQSYFEDMQNVLLDLLQKAKNGGELWLVIANSVYVGIEIPVDLILAEIGTRQGWKLSRIEVLRNIYRRKTKYSGNIDKIRESLIVFRKE</sequence>
<accession>A0A645AP92</accession>
<evidence type="ECO:0000313" key="1">
    <source>
        <dbReference type="EMBL" id="MPM55072.1"/>
    </source>
</evidence>
<gene>
    <name evidence="1" type="ORF">SDC9_101857</name>
</gene>
<dbReference type="EMBL" id="VSSQ01015099">
    <property type="protein sequence ID" value="MPM55072.1"/>
    <property type="molecule type" value="Genomic_DNA"/>
</dbReference>
<reference evidence="1" key="1">
    <citation type="submission" date="2019-08" db="EMBL/GenBank/DDBJ databases">
        <authorList>
            <person name="Kucharzyk K."/>
            <person name="Murdoch R.W."/>
            <person name="Higgins S."/>
            <person name="Loffler F."/>
        </authorList>
    </citation>
    <scope>NUCLEOTIDE SEQUENCE</scope>
</reference>
<name>A0A645AP92_9ZZZZ</name>
<protein>
    <submittedName>
        <fullName evidence="1">Uncharacterized protein</fullName>
    </submittedName>
</protein>
<organism evidence="1">
    <name type="scientific">bioreactor metagenome</name>
    <dbReference type="NCBI Taxonomy" id="1076179"/>
    <lineage>
        <taxon>unclassified sequences</taxon>
        <taxon>metagenomes</taxon>
        <taxon>ecological metagenomes</taxon>
    </lineage>
</organism>
<proteinExistence type="predicted"/>